<dbReference type="Pfam" id="PF10002">
    <property type="entry name" value="DUF2243"/>
    <property type="match status" value="1"/>
</dbReference>
<feature type="transmembrane region" description="Helical" evidence="1">
    <location>
        <begin position="60"/>
        <end position="80"/>
    </location>
</feature>
<gene>
    <name evidence="2" type="ORF">J8J14_10840</name>
</gene>
<feature type="transmembrane region" description="Helical" evidence="1">
    <location>
        <begin position="12"/>
        <end position="35"/>
    </location>
</feature>
<dbReference type="Proteomes" id="UP000681594">
    <property type="component" value="Unassembled WGS sequence"/>
</dbReference>
<organism evidence="2 3">
    <name type="scientific">Pararoseomonas baculiformis</name>
    <dbReference type="NCBI Taxonomy" id="2820812"/>
    <lineage>
        <taxon>Bacteria</taxon>
        <taxon>Pseudomonadati</taxon>
        <taxon>Pseudomonadota</taxon>
        <taxon>Alphaproteobacteria</taxon>
        <taxon>Acetobacterales</taxon>
        <taxon>Acetobacteraceae</taxon>
        <taxon>Pararoseomonas</taxon>
    </lineage>
</organism>
<comment type="caution">
    <text evidence="2">The sequence shown here is derived from an EMBL/GenBank/DDBJ whole genome shotgun (WGS) entry which is preliminary data.</text>
</comment>
<dbReference type="InterPro" id="IPR018719">
    <property type="entry name" value="DUF2243_membrane"/>
</dbReference>
<sequence>MGTAPHPYRKLGLAGGVLGFALGGFFDGILLHQVLQWHHFLSLVPGEALRDLRAQVFADGMFHVAVYLIAMLGLLLLWQARAMLAERAGSRLLGAALLGFAAWQIVDVVVFHWLLGIHRIRVDVPDPLFWDIGWLLAVGLPPLLVGLWLRRQGPPGGRHGGAAAFTLVALVLAAMPVAALPPAGSTTMLVLFRPGIPPGEAFAAVIASGGRVAWSDPSGGLLAVDTRDGVSMLDLYRRGALLVGRSAATGGCLAWTRISV</sequence>
<evidence type="ECO:0000256" key="1">
    <source>
        <dbReference type="SAM" id="Phobius"/>
    </source>
</evidence>
<keyword evidence="1" id="KW-1133">Transmembrane helix</keyword>
<keyword evidence="1" id="KW-0472">Membrane</keyword>
<dbReference type="EMBL" id="JAGIZB010000009">
    <property type="protein sequence ID" value="MBP0445274.1"/>
    <property type="molecule type" value="Genomic_DNA"/>
</dbReference>
<keyword evidence="3" id="KW-1185">Reference proteome</keyword>
<feature type="transmembrane region" description="Helical" evidence="1">
    <location>
        <begin position="161"/>
        <end position="180"/>
    </location>
</feature>
<evidence type="ECO:0000313" key="3">
    <source>
        <dbReference type="Proteomes" id="UP000681594"/>
    </source>
</evidence>
<dbReference type="RefSeq" id="WP_209379526.1">
    <property type="nucleotide sequence ID" value="NZ_JAGIZB010000009.1"/>
</dbReference>
<feature type="transmembrane region" description="Helical" evidence="1">
    <location>
        <begin position="127"/>
        <end position="149"/>
    </location>
</feature>
<proteinExistence type="predicted"/>
<reference evidence="2 3" key="1">
    <citation type="submission" date="2021-03" db="EMBL/GenBank/DDBJ databases">
        <authorList>
            <person name="So Y."/>
        </authorList>
    </citation>
    <scope>NUCLEOTIDE SEQUENCE [LARGE SCALE GENOMIC DNA]</scope>
    <source>
        <strain evidence="2 3">SSH11</strain>
    </source>
</reference>
<name>A0ABS4AE52_9PROT</name>
<accession>A0ABS4AE52</accession>
<evidence type="ECO:0000313" key="2">
    <source>
        <dbReference type="EMBL" id="MBP0445274.1"/>
    </source>
</evidence>
<feature type="transmembrane region" description="Helical" evidence="1">
    <location>
        <begin position="92"/>
        <end position="115"/>
    </location>
</feature>
<protein>
    <submittedName>
        <fullName evidence="2">DUF2243 domain-containing protein</fullName>
    </submittedName>
</protein>
<keyword evidence="1" id="KW-0812">Transmembrane</keyword>